<dbReference type="EMBL" id="FOXQ01000005">
    <property type="protein sequence ID" value="SFQ07362.1"/>
    <property type="molecule type" value="Genomic_DNA"/>
</dbReference>
<evidence type="ECO:0000256" key="1">
    <source>
        <dbReference type="SAM" id="MobiDB-lite"/>
    </source>
</evidence>
<sequence length="117" mass="13393">MHRYLKTKHKTNTAPPGSTRAASLSSTNYTPPGDVGNLYEQLLAQGFTKQEIHSVIYKCIMHEIACKKAYQQLPLTGKIKYHIQNYSWQATRFCKRLTAKGLMLLKTQWAKKPKNPI</sequence>
<accession>A0A1I5VJ10</accession>
<keyword evidence="3" id="KW-1185">Reference proteome</keyword>
<dbReference type="Proteomes" id="UP000199031">
    <property type="component" value="Unassembled WGS sequence"/>
</dbReference>
<feature type="compositionally biased region" description="Polar residues" evidence="1">
    <location>
        <begin position="12"/>
        <end position="26"/>
    </location>
</feature>
<dbReference type="RefSeq" id="WP_090657714.1">
    <property type="nucleotide sequence ID" value="NZ_FOXQ01000005.1"/>
</dbReference>
<name>A0A1I5VJ10_9BACT</name>
<protein>
    <submittedName>
        <fullName evidence="2">Uncharacterized protein</fullName>
    </submittedName>
</protein>
<evidence type="ECO:0000313" key="3">
    <source>
        <dbReference type="Proteomes" id="UP000199031"/>
    </source>
</evidence>
<reference evidence="2 3" key="1">
    <citation type="submission" date="2016-10" db="EMBL/GenBank/DDBJ databases">
        <authorList>
            <person name="de Groot N.N."/>
        </authorList>
    </citation>
    <scope>NUCLEOTIDE SEQUENCE [LARGE SCALE GENOMIC DNA]</scope>
    <source>
        <strain evidence="2 3">DSM 28286</strain>
    </source>
</reference>
<organism evidence="2 3">
    <name type="scientific">Parafilimonas terrae</name>
    <dbReference type="NCBI Taxonomy" id="1465490"/>
    <lineage>
        <taxon>Bacteria</taxon>
        <taxon>Pseudomonadati</taxon>
        <taxon>Bacteroidota</taxon>
        <taxon>Chitinophagia</taxon>
        <taxon>Chitinophagales</taxon>
        <taxon>Chitinophagaceae</taxon>
        <taxon>Parafilimonas</taxon>
    </lineage>
</organism>
<dbReference type="OrthoDB" id="686779at2"/>
<evidence type="ECO:0000313" key="2">
    <source>
        <dbReference type="EMBL" id="SFQ07362.1"/>
    </source>
</evidence>
<proteinExistence type="predicted"/>
<feature type="compositionally biased region" description="Basic residues" evidence="1">
    <location>
        <begin position="1"/>
        <end position="11"/>
    </location>
</feature>
<feature type="region of interest" description="Disordered" evidence="1">
    <location>
        <begin position="1"/>
        <end position="26"/>
    </location>
</feature>
<gene>
    <name evidence="2" type="ORF">SAMN05444277_10512</name>
</gene>
<dbReference type="AlphaFoldDB" id="A0A1I5VJ10"/>